<dbReference type="AlphaFoldDB" id="A0AA40EJA0"/>
<keyword evidence="2" id="KW-1185">Reference proteome</keyword>
<comment type="caution">
    <text evidence="1">The sequence shown here is derived from an EMBL/GenBank/DDBJ whole genome shotgun (WGS) entry which is preliminary data.</text>
</comment>
<dbReference type="EMBL" id="JAUKUD010000006">
    <property type="protein sequence ID" value="KAK0740364.1"/>
    <property type="molecule type" value="Genomic_DNA"/>
</dbReference>
<evidence type="ECO:0000313" key="1">
    <source>
        <dbReference type="EMBL" id="KAK0740364.1"/>
    </source>
</evidence>
<name>A0AA40EJA0_9PEZI</name>
<dbReference type="Proteomes" id="UP001172155">
    <property type="component" value="Unassembled WGS sequence"/>
</dbReference>
<gene>
    <name evidence="1" type="ORF">B0T18DRAFT_207686</name>
</gene>
<proteinExistence type="predicted"/>
<accession>A0AA40EJA0</accession>
<reference evidence="1" key="1">
    <citation type="submission" date="2023-06" db="EMBL/GenBank/DDBJ databases">
        <title>Genome-scale phylogeny and comparative genomics of the fungal order Sordariales.</title>
        <authorList>
            <consortium name="Lawrence Berkeley National Laboratory"/>
            <person name="Hensen N."/>
            <person name="Bonometti L."/>
            <person name="Westerberg I."/>
            <person name="Brannstrom I.O."/>
            <person name="Guillou S."/>
            <person name="Cros-Aarteil S."/>
            <person name="Calhoun S."/>
            <person name="Haridas S."/>
            <person name="Kuo A."/>
            <person name="Mondo S."/>
            <person name="Pangilinan J."/>
            <person name="Riley R."/>
            <person name="LaButti K."/>
            <person name="Andreopoulos B."/>
            <person name="Lipzen A."/>
            <person name="Chen C."/>
            <person name="Yanf M."/>
            <person name="Daum C."/>
            <person name="Ng V."/>
            <person name="Clum A."/>
            <person name="Steindorff A."/>
            <person name="Ohm R."/>
            <person name="Martin F."/>
            <person name="Silar P."/>
            <person name="Natvig D."/>
            <person name="Lalanne C."/>
            <person name="Gautier V."/>
            <person name="Ament-velasquez S.L."/>
            <person name="Kruys A."/>
            <person name="Hutchinson M.I."/>
            <person name="Powell A.J."/>
            <person name="Barry K."/>
            <person name="Miller A.N."/>
            <person name="Grigoriev I.V."/>
            <person name="Debuchy R."/>
            <person name="Gladieux P."/>
            <person name="Thoren M.H."/>
            <person name="Johannesson H."/>
        </authorList>
    </citation>
    <scope>NUCLEOTIDE SEQUENCE</scope>
    <source>
        <strain evidence="1">SMH3187-1</strain>
    </source>
</reference>
<organism evidence="1 2">
    <name type="scientific">Schizothecium vesticola</name>
    <dbReference type="NCBI Taxonomy" id="314040"/>
    <lineage>
        <taxon>Eukaryota</taxon>
        <taxon>Fungi</taxon>
        <taxon>Dikarya</taxon>
        <taxon>Ascomycota</taxon>
        <taxon>Pezizomycotina</taxon>
        <taxon>Sordariomycetes</taxon>
        <taxon>Sordariomycetidae</taxon>
        <taxon>Sordariales</taxon>
        <taxon>Schizotheciaceae</taxon>
        <taxon>Schizothecium</taxon>
    </lineage>
</organism>
<sequence length="350" mass="39324">MLRKRRKHLIPFAFMDNLCRPPQLLFPKLYTSSASTLINSFILLASPSCPPLPNPRLRRRSSKLALLSKLSLSNLTKSSLDYLSNLFTMPPYCIQATCKANFSDFPWLKEIGMNPTWRAAPVFQAFGISPPILEWILDARSEKFIVLIQMQKPMFARPGTKKSRCAAVALLEKPDNGAPIATHLSPYAVATTGFTNLAKSTAEEVNRPKEGEEPTKEAKEPKRYMHLHLLAVDSMFASPGDYVDGVNAMLNKAWELASSEGWGLSMAAAMDVREGPKLFELHGFKSHCMWQDPNSNKEFMMMSRDPPAPMSLGDRLKAKVEKWKKRRLGKSSKSKGMYKMGPAEPLWTML</sequence>
<protein>
    <submittedName>
        <fullName evidence="1">Uncharacterized protein</fullName>
    </submittedName>
</protein>
<evidence type="ECO:0000313" key="2">
    <source>
        <dbReference type="Proteomes" id="UP001172155"/>
    </source>
</evidence>